<accession>A0ABM3QQI3</accession>
<evidence type="ECO:0000259" key="1">
    <source>
        <dbReference type="Pfam" id="PF13966"/>
    </source>
</evidence>
<protein>
    <recommendedName>
        <fullName evidence="1">Reverse transcriptase zinc-binding domain-containing protein</fullName>
    </recommendedName>
</protein>
<keyword evidence="2" id="KW-1185">Reference proteome</keyword>
<proteinExistence type="predicted"/>
<dbReference type="InterPro" id="IPR052929">
    <property type="entry name" value="RNase_H-like_EbsB-rel"/>
</dbReference>
<organism evidence="2 3">
    <name type="scientific">Spinacia oleracea</name>
    <name type="common">Spinach</name>
    <dbReference type="NCBI Taxonomy" id="3562"/>
    <lineage>
        <taxon>Eukaryota</taxon>
        <taxon>Viridiplantae</taxon>
        <taxon>Streptophyta</taxon>
        <taxon>Embryophyta</taxon>
        <taxon>Tracheophyta</taxon>
        <taxon>Spermatophyta</taxon>
        <taxon>Magnoliopsida</taxon>
        <taxon>eudicotyledons</taxon>
        <taxon>Gunneridae</taxon>
        <taxon>Pentapetalae</taxon>
        <taxon>Caryophyllales</taxon>
        <taxon>Chenopodiaceae</taxon>
        <taxon>Chenopodioideae</taxon>
        <taxon>Anserineae</taxon>
        <taxon>Spinacia</taxon>
    </lineage>
</organism>
<dbReference type="GeneID" id="130461514"/>
<sequence length="325" mass="37476">MEFEVPNKRRNDMEGRDGVNINIWNDLWVADEEGRFILSDMVDELNHVGDLVDPMSKEWNVDLIEEKFNERDVRCILAIPLSCREQCDEITWAYSNDGEYSVKTSYMLGKGCNFDTFHQAFIEIWSMEVSPKVRHFLWRLCTETLPVKDLLKKRHLRDEAVCPWCQEVETTGHAIFGCVRVKELWEAVECMSMINWEEAGTMCDLVDKWKVIDAKTKQRGDFLAWCIWGERNMKVFENKLTPNVVLIERVSRHVDDYGKYAARIYNVVMPRTQPSPKTWKAPPDGVLKINADASLVQEGRVGLGVVARDSGGHVVFAATKRVKAI</sequence>
<dbReference type="Proteomes" id="UP000813463">
    <property type="component" value="Chromosome 5"/>
</dbReference>
<feature type="domain" description="Reverse transcriptase zinc-binding" evidence="1">
    <location>
        <begin position="100"/>
        <end position="185"/>
    </location>
</feature>
<reference evidence="2" key="1">
    <citation type="journal article" date="2021" name="Nat. Commun.">
        <title>Genomic analyses provide insights into spinach domestication and the genetic basis of agronomic traits.</title>
        <authorList>
            <person name="Cai X."/>
            <person name="Sun X."/>
            <person name="Xu C."/>
            <person name="Sun H."/>
            <person name="Wang X."/>
            <person name="Ge C."/>
            <person name="Zhang Z."/>
            <person name="Wang Q."/>
            <person name="Fei Z."/>
            <person name="Jiao C."/>
            <person name="Wang Q."/>
        </authorList>
    </citation>
    <scope>NUCLEOTIDE SEQUENCE [LARGE SCALE GENOMIC DNA]</scope>
    <source>
        <strain evidence="2">cv. Varoflay</strain>
    </source>
</reference>
<dbReference type="PANTHER" id="PTHR47074:SF21">
    <property type="entry name" value="RNASE H TYPE-1 DOMAIN-CONTAINING PROTEIN"/>
    <property type="match status" value="1"/>
</dbReference>
<reference evidence="3" key="2">
    <citation type="submission" date="2025-08" db="UniProtKB">
        <authorList>
            <consortium name="RefSeq"/>
        </authorList>
    </citation>
    <scope>IDENTIFICATION</scope>
    <source>
        <tissue evidence="3">Leaf</tissue>
    </source>
</reference>
<gene>
    <name evidence="3" type="primary">LOC130461514</name>
</gene>
<name>A0ABM3QQI3_SPIOL</name>
<evidence type="ECO:0000313" key="2">
    <source>
        <dbReference type="Proteomes" id="UP000813463"/>
    </source>
</evidence>
<dbReference type="Pfam" id="PF13966">
    <property type="entry name" value="zf-RVT"/>
    <property type="match status" value="1"/>
</dbReference>
<dbReference type="PANTHER" id="PTHR47074">
    <property type="entry name" value="BNAC02G40300D PROTEIN"/>
    <property type="match status" value="1"/>
</dbReference>
<evidence type="ECO:0000313" key="3">
    <source>
        <dbReference type="RefSeq" id="XP_056685624.1"/>
    </source>
</evidence>
<dbReference type="RefSeq" id="XP_056685624.1">
    <property type="nucleotide sequence ID" value="XM_056829646.1"/>
</dbReference>
<dbReference type="InterPro" id="IPR026960">
    <property type="entry name" value="RVT-Znf"/>
</dbReference>